<name>A0A0V1MAF8_9BILA</name>
<comment type="caution">
    <text evidence="1">The sequence shown here is derived from an EMBL/GenBank/DDBJ whole genome shotgun (WGS) entry which is preliminary data.</text>
</comment>
<dbReference type="AlphaFoldDB" id="A0A0V1MAF8"/>
<keyword evidence="2" id="KW-1185">Reference proteome</keyword>
<evidence type="ECO:0000313" key="1">
    <source>
        <dbReference type="EMBL" id="KRZ68758.1"/>
    </source>
</evidence>
<evidence type="ECO:0000313" key="2">
    <source>
        <dbReference type="Proteomes" id="UP000054843"/>
    </source>
</evidence>
<proteinExistence type="predicted"/>
<organism evidence="1 2">
    <name type="scientific">Trichinella papuae</name>
    <dbReference type="NCBI Taxonomy" id="268474"/>
    <lineage>
        <taxon>Eukaryota</taxon>
        <taxon>Metazoa</taxon>
        <taxon>Ecdysozoa</taxon>
        <taxon>Nematoda</taxon>
        <taxon>Enoplea</taxon>
        <taxon>Dorylaimia</taxon>
        <taxon>Trichinellida</taxon>
        <taxon>Trichinellidae</taxon>
        <taxon>Trichinella</taxon>
    </lineage>
</organism>
<reference evidence="1 2" key="1">
    <citation type="submission" date="2015-01" db="EMBL/GenBank/DDBJ databases">
        <title>Evolution of Trichinella species and genotypes.</title>
        <authorList>
            <person name="Korhonen P.K."/>
            <person name="Edoardo P."/>
            <person name="Giuseppe L.R."/>
            <person name="Gasser R.B."/>
        </authorList>
    </citation>
    <scope>NUCLEOTIDE SEQUENCE [LARGE SCALE GENOMIC DNA]</scope>
    <source>
        <strain evidence="1">ISS1980</strain>
    </source>
</reference>
<sequence>MIHSLPHSVDVDIFEGYVKFGLINACQFDKYDDDTKEELGKAEGQKRRDHFHSKTSLNGLVRPKMTNGYHQCLLSEQLPIES</sequence>
<accession>A0A0V1MAF8</accession>
<gene>
    <name evidence="1" type="ORF">T10_5900</name>
</gene>
<protein>
    <submittedName>
        <fullName evidence="1">Uncharacterized protein</fullName>
    </submittedName>
</protein>
<dbReference type="Proteomes" id="UP000054843">
    <property type="component" value="Unassembled WGS sequence"/>
</dbReference>
<dbReference type="EMBL" id="JYDO01000155">
    <property type="protein sequence ID" value="KRZ68758.1"/>
    <property type="molecule type" value="Genomic_DNA"/>
</dbReference>